<comment type="caution">
    <text evidence="5">The sequence shown here is derived from an EMBL/GenBank/DDBJ whole genome shotgun (WGS) entry which is preliminary data.</text>
</comment>
<name>A0A161Y9T3_9GAMM</name>
<dbReference type="RefSeq" id="WP_063376086.1">
    <property type="nucleotide sequence ID" value="NZ_AUXT01000084.1"/>
</dbReference>
<reference evidence="5 6" key="1">
    <citation type="submission" date="2013-07" db="EMBL/GenBank/DDBJ databases">
        <title>Comparative Genomic and Metabolomic Analysis of Twelve Strains of Pseudoalteromonas luteoviolacea.</title>
        <authorList>
            <person name="Vynne N.G."/>
            <person name="Mansson M."/>
            <person name="Gram L."/>
        </authorList>
    </citation>
    <scope>NUCLEOTIDE SEQUENCE [LARGE SCALE GENOMIC DNA]</scope>
    <source>
        <strain evidence="5 6">NCIMB 1942</strain>
    </source>
</reference>
<organism evidence="5 6">
    <name type="scientific">Pseudoalteromonas luteoviolacea NCIMB 1942</name>
    <dbReference type="NCBI Taxonomy" id="1365253"/>
    <lineage>
        <taxon>Bacteria</taxon>
        <taxon>Pseudomonadati</taxon>
        <taxon>Pseudomonadota</taxon>
        <taxon>Gammaproteobacteria</taxon>
        <taxon>Alteromonadales</taxon>
        <taxon>Pseudoalteromonadaceae</taxon>
        <taxon>Pseudoalteromonas</taxon>
    </lineage>
</organism>
<dbReference type="Proteomes" id="UP000076587">
    <property type="component" value="Unassembled WGS sequence"/>
</dbReference>
<protein>
    <recommendedName>
        <fullName evidence="4">Integrase DNA-binding domain-containing protein</fullName>
    </recommendedName>
</protein>
<dbReference type="InterPro" id="IPR038488">
    <property type="entry name" value="Integrase_DNA-bd_sf"/>
</dbReference>
<evidence type="ECO:0000259" key="4">
    <source>
        <dbReference type="Pfam" id="PF13356"/>
    </source>
</evidence>
<evidence type="ECO:0000313" key="5">
    <source>
        <dbReference type="EMBL" id="KZN53294.1"/>
    </source>
</evidence>
<accession>A0A161Y9T3</accession>
<dbReference type="Gene3D" id="1.10.150.130">
    <property type="match status" value="1"/>
</dbReference>
<comment type="similarity">
    <text evidence="1">Belongs to the 'phage' integrase family.</text>
</comment>
<keyword evidence="2" id="KW-0229">DNA integration</keyword>
<evidence type="ECO:0000256" key="2">
    <source>
        <dbReference type="ARBA" id="ARBA00022908"/>
    </source>
</evidence>
<evidence type="ECO:0000256" key="1">
    <source>
        <dbReference type="ARBA" id="ARBA00008857"/>
    </source>
</evidence>
<feature type="domain" description="Integrase DNA-binding" evidence="4">
    <location>
        <begin position="16"/>
        <end position="87"/>
    </location>
</feature>
<dbReference type="AlphaFoldDB" id="A0A161Y9T3"/>
<gene>
    <name evidence="5" type="ORF">N482_24965</name>
</gene>
<keyword evidence="3" id="KW-0238">DNA-binding</keyword>
<dbReference type="PANTHER" id="PTHR30629:SF6">
    <property type="entry name" value="PROPHAGE INTEGRASE INTA-RELATED"/>
    <property type="match status" value="1"/>
</dbReference>
<dbReference type="EMBL" id="AUXT01000084">
    <property type="protein sequence ID" value="KZN53294.1"/>
    <property type="molecule type" value="Genomic_DNA"/>
</dbReference>
<dbReference type="Gene3D" id="3.30.160.390">
    <property type="entry name" value="Integrase, DNA-binding domain"/>
    <property type="match status" value="1"/>
</dbReference>
<dbReference type="GO" id="GO:0003677">
    <property type="term" value="F:DNA binding"/>
    <property type="evidence" value="ECO:0007669"/>
    <property type="project" value="UniProtKB-KW"/>
</dbReference>
<dbReference type="InterPro" id="IPR025166">
    <property type="entry name" value="Integrase_DNA_bind_dom"/>
</dbReference>
<dbReference type="InterPro" id="IPR050808">
    <property type="entry name" value="Phage_Integrase"/>
</dbReference>
<dbReference type="PANTHER" id="PTHR30629">
    <property type="entry name" value="PROPHAGE INTEGRASE"/>
    <property type="match status" value="1"/>
</dbReference>
<evidence type="ECO:0000256" key="3">
    <source>
        <dbReference type="ARBA" id="ARBA00023125"/>
    </source>
</evidence>
<evidence type="ECO:0000313" key="6">
    <source>
        <dbReference type="Proteomes" id="UP000076587"/>
    </source>
</evidence>
<dbReference type="Pfam" id="PF13356">
    <property type="entry name" value="Arm-DNA-bind_3"/>
    <property type="match status" value="1"/>
</dbReference>
<proteinExistence type="inferred from homology"/>
<sequence length="156" mass="18289">MGLVAGQLKSLSCEDGQKQTKRFDGNRLYLLIKNTGSKLWRFRYKYAEKHQEMALEKYPSISLSKARELAKGARLLLIQGIHPMEERLKNKKALKTPELIFSKISLTWWEFNKSKWGEEHIAKVNRHISNDLKPLHKYSIEQIDVQQIRDVLNELV</sequence>
<dbReference type="InterPro" id="IPR010998">
    <property type="entry name" value="Integrase_recombinase_N"/>
</dbReference>
<dbReference type="GO" id="GO:0015074">
    <property type="term" value="P:DNA integration"/>
    <property type="evidence" value="ECO:0007669"/>
    <property type="project" value="UniProtKB-KW"/>
</dbReference>
<dbReference type="OrthoDB" id="9795573at2"/>
<dbReference type="PATRIC" id="fig|1365253.3.peg.1192"/>